<dbReference type="Pfam" id="PF23865">
    <property type="entry name" value="DUF7223"/>
    <property type="match status" value="1"/>
</dbReference>
<evidence type="ECO:0000259" key="4">
    <source>
        <dbReference type="Pfam" id="PF02018"/>
    </source>
</evidence>
<feature type="region of interest" description="Disordered" evidence="2">
    <location>
        <begin position="752"/>
        <end position="777"/>
    </location>
</feature>
<dbReference type="InterPro" id="IPR055647">
    <property type="entry name" value="DUF7223"/>
</dbReference>
<dbReference type="RefSeq" id="XP_033458265.1">
    <property type="nucleotide sequence ID" value="XM_033600105.1"/>
</dbReference>
<evidence type="ECO:0000259" key="6">
    <source>
        <dbReference type="Pfam" id="PF23865"/>
    </source>
</evidence>
<evidence type="ECO:0000313" key="7">
    <source>
        <dbReference type="Proteomes" id="UP000504637"/>
    </source>
</evidence>
<dbReference type="AlphaFoldDB" id="A0A6J3M148"/>
<accession>A0A6J3M148</accession>
<feature type="domain" description="DUF7029" evidence="5">
    <location>
        <begin position="100"/>
        <end position="198"/>
    </location>
</feature>
<dbReference type="GO" id="GO:0016798">
    <property type="term" value="F:hydrolase activity, acting on glycosyl bonds"/>
    <property type="evidence" value="ECO:0007669"/>
    <property type="project" value="InterPro"/>
</dbReference>
<feature type="signal peptide" evidence="3">
    <location>
        <begin position="1"/>
        <end position="21"/>
    </location>
</feature>
<dbReference type="SUPFAM" id="SSF49785">
    <property type="entry name" value="Galactose-binding domain-like"/>
    <property type="match status" value="1"/>
</dbReference>
<dbReference type="Pfam" id="PF22974">
    <property type="entry name" value="DUF7029"/>
    <property type="match status" value="1"/>
</dbReference>
<sequence length="1210" mass="128869">MTMRPAKILTAALAVIKLVSASPYRSTSAVDEDALLAELDFPTPQQIINQGQNILFPLIPTDGHGRKESLALSHQGELYYSAGQGAGKAPSGTAARLKLQFTVPTLILDHALESYQSVTCDGGSMSVNFHSHEYFEFVREEWAQHHEMVVITSDDGCASYSDGSHHTYFRAYGLVFDETTLGLTLRGDHMELEDIMEDALLEFGEVTHLPLQHRAIKARAQTYTTTRSSSSTPKTTSTTITTKTSPSSSVKTISTSVMTSSYMSKSSSSTPLTTIPATSKTSTVASALTTVTSPTNSTTGVVASVNSTTSTASATQCGPLTTSTLSGMPAATCGPTFDQILDDALGYYSFDDDNFADTWAVIAPGASLDPFYNPGDLTSPPLNKRKIKFTGHFTLAAAVKSLAKSVVSRVQNAVSSAAKIVASLPGKIVSAAKSIAKFVVALIEGHPSVSLTIPMSWTWGGRESSPWGPSKLIHVWKGREKVAASKKPVNLLPGDYDDISHIAVYCVKCGFNGRFKTTGSIGFNRNGIYSATLDQNGDLDLNLGIGIDALAVKIFELGKKTLYTTPLPGLGIPKILALGPILVVQAGASLETKAMGQLLFQGNVSFRNAQTHTDYLDRSKSFSKNWKPTVGGGIDVHGAVSAGIVFELPIGVAFGLDVLNGKFSKKAVSIVDTTSLEIEAKLQFAASASGTSNSSSGTSSGTSDASFNKDLCRGVAWNVSLHNKLSIDVIEKKNTFKLFEVELPVAGGCVSMERNTPTGPSNPSASPQKTAPDSCTPVSGNLLQNGNFDSNSLAPWYLNAASPQDTFDVSSGAIAAHQTRYSDYSNPYSSMWFRQDGLRFCPGQTYTFSFDYMFDQNQGDVYIYGTLYYTDGTANQGIFGTRDLSDYDAIGTWKHYTGVFSATGTLATFEIGAVACNYEQDITFYDNFSIVAGGTLSTRAIETRQEDNNVQLDQTVGGVNEDDANTPNPDNLDYYNADGSVRAPPDDSDLDLLVQQFLANQTARDDAEDKGAALQSYIDTYPPVGPSGNNSNYSPPLPDEDGNIYQTLPLNDRSGQLSAGTDGNIYFEPVDLGSPSGLWMANSGVWGSDFSGRFLHVYTPEINNLNASRIRLGDQYSFPRTALVVGLAGVKVGSSNLVVALDTNGAIYYLVACNYVDTSLGSKLFVVSDQGTGLANLVSPLGSWTVTGGIVSNCALIGVNPPTIIASISP</sequence>
<reference evidence="8" key="3">
    <citation type="submission" date="2025-08" db="UniProtKB">
        <authorList>
            <consortium name="RefSeq"/>
        </authorList>
    </citation>
    <scope>IDENTIFICATION</scope>
    <source>
        <strain evidence="8">CBS 342.82</strain>
    </source>
</reference>
<reference evidence="8" key="2">
    <citation type="submission" date="2020-04" db="EMBL/GenBank/DDBJ databases">
        <authorList>
            <consortium name="NCBI Genome Project"/>
        </authorList>
    </citation>
    <scope>NUCLEOTIDE SEQUENCE</scope>
    <source>
        <strain evidence="8">CBS 342.82</strain>
    </source>
</reference>
<feature type="domain" description="CBM-cenC" evidence="4">
    <location>
        <begin position="780"/>
        <end position="910"/>
    </location>
</feature>
<gene>
    <name evidence="8" type="ORF">K489DRAFT_269691</name>
</gene>
<proteinExistence type="predicted"/>
<feature type="compositionally biased region" description="Low complexity" evidence="2">
    <location>
        <begin position="224"/>
        <end position="248"/>
    </location>
</feature>
<keyword evidence="3" id="KW-0732">Signal</keyword>
<dbReference type="Proteomes" id="UP000504637">
    <property type="component" value="Unplaced"/>
</dbReference>
<name>A0A6J3M148_9PEZI</name>
<dbReference type="Gene3D" id="2.60.120.260">
    <property type="entry name" value="Galactose-binding domain-like"/>
    <property type="match status" value="1"/>
</dbReference>
<dbReference type="OrthoDB" id="160645at2759"/>
<dbReference type="InterPro" id="IPR008979">
    <property type="entry name" value="Galactose-bd-like_sf"/>
</dbReference>
<evidence type="ECO:0000259" key="5">
    <source>
        <dbReference type="Pfam" id="PF22974"/>
    </source>
</evidence>
<feature type="region of interest" description="Disordered" evidence="2">
    <location>
        <begin position="222"/>
        <end position="248"/>
    </location>
</feature>
<evidence type="ECO:0000313" key="8">
    <source>
        <dbReference type="RefSeq" id="XP_033458265.1"/>
    </source>
</evidence>
<keyword evidence="1" id="KW-0378">Hydrolase</keyword>
<evidence type="ECO:0000256" key="1">
    <source>
        <dbReference type="ARBA" id="ARBA00022801"/>
    </source>
</evidence>
<feature type="compositionally biased region" description="Polar residues" evidence="2">
    <location>
        <begin position="753"/>
        <end position="777"/>
    </location>
</feature>
<protein>
    <recommendedName>
        <fullName evidence="9">PA14 domain-containing protein</fullName>
    </recommendedName>
</protein>
<reference evidence="8" key="1">
    <citation type="submission" date="2020-01" db="EMBL/GenBank/DDBJ databases">
        <authorList>
            <consortium name="DOE Joint Genome Institute"/>
            <person name="Haridas S."/>
            <person name="Albert R."/>
            <person name="Binder M."/>
            <person name="Bloem J."/>
            <person name="Labutti K."/>
            <person name="Salamov A."/>
            <person name="Andreopoulos B."/>
            <person name="Baker S.E."/>
            <person name="Barry K."/>
            <person name="Bills G."/>
            <person name="Bluhm B.H."/>
            <person name="Cannon C."/>
            <person name="Castanera R."/>
            <person name="Culley D.E."/>
            <person name="Daum C."/>
            <person name="Ezra D."/>
            <person name="Gonzalez J.B."/>
            <person name="Henrissat B."/>
            <person name="Kuo A."/>
            <person name="Liang C."/>
            <person name="Lipzen A."/>
            <person name="Lutzoni F."/>
            <person name="Magnuson J."/>
            <person name="Mondo S."/>
            <person name="Nolan M."/>
            <person name="Ohm R."/>
            <person name="Pangilinan J."/>
            <person name="Park H.-J."/>
            <person name="Ramirez L."/>
            <person name="Alfaro M."/>
            <person name="Sun H."/>
            <person name="Tritt A."/>
            <person name="Yoshinaga Y."/>
            <person name="Zwiers L.-H."/>
            <person name="Turgeon B.G."/>
            <person name="Goodwin S.B."/>
            <person name="Spatafora J.W."/>
            <person name="Crous P.W."/>
            <person name="Grigoriev I.V."/>
        </authorList>
    </citation>
    <scope>NUCLEOTIDE SEQUENCE</scope>
    <source>
        <strain evidence="8">CBS 342.82</strain>
    </source>
</reference>
<dbReference type="GeneID" id="54357905"/>
<dbReference type="InterPro" id="IPR054293">
    <property type="entry name" value="DUF7029"/>
</dbReference>
<evidence type="ECO:0000256" key="3">
    <source>
        <dbReference type="SAM" id="SignalP"/>
    </source>
</evidence>
<evidence type="ECO:0008006" key="9">
    <source>
        <dbReference type="Google" id="ProtNLM"/>
    </source>
</evidence>
<feature type="chain" id="PRO_5026810292" description="PA14 domain-containing protein" evidence="3">
    <location>
        <begin position="22"/>
        <end position="1210"/>
    </location>
</feature>
<dbReference type="InterPro" id="IPR003305">
    <property type="entry name" value="CenC_carb-bd"/>
</dbReference>
<dbReference type="Pfam" id="PF02018">
    <property type="entry name" value="CBM_4_9"/>
    <property type="match status" value="1"/>
</dbReference>
<keyword evidence="7" id="KW-1185">Reference proteome</keyword>
<feature type="domain" description="DUF7223" evidence="6">
    <location>
        <begin position="501"/>
        <end position="644"/>
    </location>
</feature>
<evidence type="ECO:0000256" key="2">
    <source>
        <dbReference type="SAM" id="MobiDB-lite"/>
    </source>
</evidence>
<organism evidence="8">
    <name type="scientific">Dissoconium aciculare CBS 342.82</name>
    <dbReference type="NCBI Taxonomy" id="1314786"/>
    <lineage>
        <taxon>Eukaryota</taxon>
        <taxon>Fungi</taxon>
        <taxon>Dikarya</taxon>
        <taxon>Ascomycota</taxon>
        <taxon>Pezizomycotina</taxon>
        <taxon>Dothideomycetes</taxon>
        <taxon>Dothideomycetidae</taxon>
        <taxon>Mycosphaerellales</taxon>
        <taxon>Dissoconiaceae</taxon>
        <taxon>Dissoconium</taxon>
    </lineage>
</organism>